<sequence>MGILSLVAGLGCSSTYDPYYYDYVYYDPYYGAYDAAWSYAWVDPVYGYWYYSLPVRAKGLPADPNAAAAQLAASAGTTFTPAGCATATATGATVNYTFDNCSAPVSLQDISGNVQVVLSDNQGQLAASATSNGLTINGEPYNLSLQVAGTPPNGNQRVVTITSNSYSPNRLDSRTTQSTVKWEAGTGCITVDGQSTSTRGNLSATSTVSGYQRCDQQCPTAGTVTVQTSEGTFTSTFNGSNNLQVNAPNGDTQSYSIDC</sequence>
<dbReference type="Proteomes" id="UP000282656">
    <property type="component" value="Unassembled WGS sequence"/>
</dbReference>
<dbReference type="AlphaFoldDB" id="A0A3A8QUP8"/>
<accession>A0A3A8QUP8</accession>
<evidence type="ECO:0000313" key="2">
    <source>
        <dbReference type="Proteomes" id="UP000282656"/>
    </source>
</evidence>
<name>A0A3A8QUP8_9BACT</name>
<comment type="caution">
    <text evidence="1">The sequence shown here is derived from an EMBL/GenBank/DDBJ whole genome shotgun (WGS) entry which is preliminary data.</text>
</comment>
<gene>
    <name evidence="1" type="ORF">D7X96_05135</name>
</gene>
<reference evidence="2" key="1">
    <citation type="submission" date="2018-09" db="EMBL/GenBank/DDBJ databases">
        <authorList>
            <person name="Livingstone P.G."/>
            <person name="Whitworth D.E."/>
        </authorList>
    </citation>
    <scope>NUCLEOTIDE SEQUENCE [LARGE SCALE GENOMIC DNA]</scope>
    <source>
        <strain evidence="2">AB047A</strain>
    </source>
</reference>
<evidence type="ECO:0000313" key="1">
    <source>
        <dbReference type="EMBL" id="RKH72466.1"/>
    </source>
</evidence>
<organism evidence="1 2">
    <name type="scientific">Corallococcus interemptor</name>
    <dbReference type="NCBI Taxonomy" id="2316720"/>
    <lineage>
        <taxon>Bacteria</taxon>
        <taxon>Pseudomonadati</taxon>
        <taxon>Myxococcota</taxon>
        <taxon>Myxococcia</taxon>
        <taxon>Myxococcales</taxon>
        <taxon>Cystobacterineae</taxon>
        <taxon>Myxococcaceae</taxon>
        <taxon>Corallococcus</taxon>
    </lineage>
</organism>
<proteinExistence type="predicted"/>
<protein>
    <submittedName>
        <fullName evidence="1">Uncharacterized protein</fullName>
    </submittedName>
</protein>
<dbReference type="EMBL" id="RAWM01000008">
    <property type="protein sequence ID" value="RKH72466.1"/>
    <property type="molecule type" value="Genomic_DNA"/>
</dbReference>
<keyword evidence="2" id="KW-1185">Reference proteome</keyword>